<name>A0AAN1U8V7_9PROT</name>
<evidence type="ECO:0000313" key="1">
    <source>
        <dbReference type="EMBL" id="AXN00234.1"/>
    </source>
</evidence>
<dbReference type="InterPro" id="IPR052894">
    <property type="entry name" value="AsmA-related"/>
</dbReference>
<dbReference type="PANTHER" id="PTHR30441:SF8">
    <property type="entry name" value="DUF748 DOMAIN-CONTAINING PROTEIN"/>
    <property type="match status" value="1"/>
</dbReference>
<gene>
    <name evidence="1" type="ORF">CJF59_06515</name>
</gene>
<organism evidence="1 2">
    <name type="scientific">Acetobacter pomorum</name>
    <dbReference type="NCBI Taxonomy" id="65959"/>
    <lineage>
        <taxon>Bacteria</taxon>
        <taxon>Pseudomonadati</taxon>
        <taxon>Pseudomonadota</taxon>
        <taxon>Alphaproteobacteria</taxon>
        <taxon>Acetobacterales</taxon>
        <taxon>Acetobacteraceae</taxon>
        <taxon>Acetobacter</taxon>
    </lineage>
</organism>
<evidence type="ECO:0008006" key="3">
    <source>
        <dbReference type="Google" id="ProtNLM"/>
    </source>
</evidence>
<protein>
    <recommendedName>
        <fullName evidence="3">AsmA-like C-terminal domain-containing protein</fullName>
    </recommendedName>
</protein>
<dbReference type="PANTHER" id="PTHR30441">
    <property type="entry name" value="DUF748 DOMAIN-CONTAINING PROTEIN"/>
    <property type="match status" value="1"/>
</dbReference>
<dbReference type="GO" id="GO:0090313">
    <property type="term" value="P:regulation of protein targeting to membrane"/>
    <property type="evidence" value="ECO:0007669"/>
    <property type="project" value="TreeGrafter"/>
</dbReference>
<sequence>MPRWVWLAGSVLAVSTVAIGVLLAGLPHYNLAHIASDKISASLGRKTQIGALHVRFGRWITVDLDNLHLANIPQGSRADMISLKHLHAQILLSSLLNGQMQARDVKIDGFSGLFERTPTREPNWRFGKKASSAPAKPKESSGKIWFPGLRDAAITDSEVIYRSAHGHNYVTGLKAVALHSTSDTAPLVMNVNGAYNGTPVTLQANMQPIDVLRQAGKPYGTDIHAASGDLSLHLNGTMTDLFDFDGIDAKLDLQTATSRPIMAFAGEADSKITQPVTLSGHFTHKGDVWHLDHTTGSLNESPISTADVTFTEGAKGQPDKVAGSMAFSRLNLNALLGSPSEKPKTSTSGIDVPLLVPLHPDPLINVTLAADTVLYNKLVFNQAQISVSQMPGRVDVNSMKMNWLGASIQASGHLLAGQKGTRVQATVNVDNGDIDQFRKQAGFSPFPVGGKLNISVLTHVDNIQTLNEASRQANVTAAVGMNTGTISREVMDIATTDVGALFRQSKGKASVSCLLGALKMQQGKGVVQPLRIKSDAGSIVGKAEFDLNKKAFELVFASNGAKGMLAMEIPVMVSGSFSNPHVGLAKWSGRGRELLKEADMASFLPPELKSFTAGSACSHGMSVKQ</sequence>
<dbReference type="EMBL" id="CP023189">
    <property type="protein sequence ID" value="AXN00234.1"/>
    <property type="molecule type" value="Genomic_DNA"/>
</dbReference>
<accession>A0AAN1U8V7</accession>
<dbReference type="GO" id="GO:0005886">
    <property type="term" value="C:plasma membrane"/>
    <property type="evidence" value="ECO:0007669"/>
    <property type="project" value="TreeGrafter"/>
</dbReference>
<dbReference type="Proteomes" id="UP000256572">
    <property type="component" value="Chromosome"/>
</dbReference>
<dbReference type="AlphaFoldDB" id="A0AAN1U8V7"/>
<reference evidence="1 2" key="1">
    <citation type="submission" date="2017-09" db="EMBL/GenBank/DDBJ databases">
        <authorList>
            <person name="Kim K.H."/>
            <person name="Chun B.H."/>
            <person name="Han G.S."/>
            <person name="Hyun S.G."/>
            <person name="Jeon C.O."/>
        </authorList>
    </citation>
    <scope>NUCLEOTIDE SEQUENCE [LARGE SCALE GENOMIC DNA]</scope>
    <source>
        <strain evidence="1 2">SH</strain>
    </source>
</reference>
<evidence type="ECO:0000313" key="2">
    <source>
        <dbReference type="Proteomes" id="UP000256572"/>
    </source>
</evidence>
<proteinExistence type="predicted"/>
<reference evidence="1 2" key="2">
    <citation type="submission" date="2018-08" db="EMBL/GenBank/DDBJ databases">
        <title>Acetobacter oryzifermentans sp. nov., isolated from Korea traditional vinegar and reclassification of Acetobacter pasteurianus subsp. ascendens (Henneberg 1898) as Acetobacter ascendens comb. nov.</title>
        <authorList>
            <person name="Cho G.Y."/>
            <person name="Lee S.H."/>
        </authorList>
    </citation>
    <scope>NUCLEOTIDE SEQUENCE [LARGE SCALE GENOMIC DNA]</scope>
    <source>
        <strain evidence="1 2">SH</strain>
    </source>
</reference>
<dbReference type="RefSeq" id="WP_089179115.1">
    <property type="nucleotide sequence ID" value="NZ_CP023189.1"/>
</dbReference>